<protein>
    <submittedName>
        <fullName evidence="2">Carboxymuconolactone decarboxylase family protein</fullName>
    </submittedName>
</protein>
<gene>
    <name evidence="2" type="ORF">ABU178_19365</name>
</gene>
<keyword evidence="3" id="KW-1185">Reference proteome</keyword>
<sequence length="265" mass="29131">MLKNTFLLLFSALLLSGCHQMNDKERSRSGMSETVDVNQSVMNAAPAMAAYSDRFIKKDLWNRTELSRRDRSLVTIAALISRNDTTELPHYINLALDSGVTATEISETITHLAFYSGWPNASAAALVTSRVYAARHIDTTKLPGAEVESLPIDKEGEAKRLKIVDDNFGQVAPGVVKYTTEAVFQDLWLRPGLAPRDRSLITVAALVTAGQVAQVPFHLNRAMDNGLTRTQASEMLTQLAFVAGWPNIFSAMPVFKEVFASRSAE</sequence>
<proteinExistence type="predicted"/>
<dbReference type="Pfam" id="PF02627">
    <property type="entry name" value="CMD"/>
    <property type="match status" value="2"/>
</dbReference>
<feature type="domain" description="Carboxymuconolactone decarboxylase-like" evidence="1">
    <location>
        <begin position="173"/>
        <end position="257"/>
    </location>
</feature>
<feature type="domain" description="Carboxymuconolactone decarboxylase-like" evidence="1">
    <location>
        <begin position="46"/>
        <end position="128"/>
    </location>
</feature>
<evidence type="ECO:0000259" key="1">
    <source>
        <dbReference type="Pfam" id="PF02627"/>
    </source>
</evidence>
<dbReference type="Gene3D" id="1.20.1290.10">
    <property type="entry name" value="AhpD-like"/>
    <property type="match status" value="1"/>
</dbReference>
<dbReference type="InterPro" id="IPR029032">
    <property type="entry name" value="AhpD-like"/>
</dbReference>
<dbReference type="PANTHER" id="PTHR33570">
    <property type="entry name" value="4-CARBOXYMUCONOLACTONE DECARBOXYLASE FAMILY PROTEIN"/>
    <property type="match status" value="1"/>
</dbReference>
<dbReference type="PROSITE" id="PS51257">
    <property type="entry name" value="PROKAR_LIPOPROTEIN"/>
    <property type="match status" value="1"/>
</dbReference>
<reference evidence="2 3" key="1">
    <citation type="submission" date="2024-08" db="EMBL/GenBank/DDBJ databases">
        <title>Pantoea ronii - a newly identified human opportunistic pathogen.</title>
        <authorList>
            <person name="Keidar-Friedman D."/>
            <person name="Sorek N."/>
            <person name="Leshin-Carmel D."/>
            <person name="Tsur A."/>
            <person name="Amsalem M."/>
            <person name="Tolkach D."/>
            <person name="Brosh-Nissimov T."/>
        </authorList>
    </citation>
    <scope>NUCLEOTIDE SEQUENCE [LARGE SCALE GENOMIC DNA]</scope>
    <source>
        <strain evidence="2 3">AA23256</strain>
    </source>
</reference>
<evidence type="ECO:0000313" key="3">
    <source>
        <dbReference type="Proteomes" id="UP001611251"/>
    </source>
</evidence>
<evidence type="ECO:0000313" key="2">
    <source>
        <dbReference type="EMBL" id="MFH8136308.1"/>
    </source>
</evidence>
<accession>A0ABW7Q147</accession>
<dbReference type="EMBL" id="JBGFSN010000012">
    <property type="protein sequence ID" value="MFH8136308.1"/>
    <property type="molecule type" value="Genomic_DNA"/>
</dbReference>
<organism evidence="2 3">
    <name type="scientific">Pantoea osteomyelitidis</name>
    <dbReference type="NCBI Taxonomy" id="3230026"/>
    <lineage>
        <taxon>Bacteria</taxon>
        <taxon>Pseudomonadati</taxon>
        <taxon>Pseudomonadota</taxon>
        <taxon>Gammaproteobacteria</taxon>
        <taxon>Enterobacterales</taxon>
        <taxon>Erwiniaceae</taxon>
        <taxon>Pantoea</taxon>
    </lineage>
</organism>
<dbReference type="RefSeq" id="WP_397217978.1">
    <property type="nucleotide sequence ID" value="NZ_JBGFSN010000012.1"/>
</dbReference>
<dbReference type="PANTHER" id="PTHR33570:SF9">
    <property type="entry name" value="BLL4600 PROTEIN"/>
    <property type="match status" value="1"/>
</dbReference>
<comment type="caution">
    <text evidence="2">The sequence shown here is derived from an EMBL/GenBank/DDBJ whole genome shotgun (WGS) entry which is preliminary data.</text>
</comment>
<dbReference type="Proteomes" id="UP001611251">
    <property type="component" value="Unassembled WGS sequence"/>
</dbReference>
<name>A0ABW7Q147_9GAMM</name>
<dbReference type="InterPro" id="IPR003779">
    <property type="entry name" value="CMD-like"/>
</dbReference>
<dbReference type="InterPro" id="IPR052512">
    <property type="entry name" value="4CMD/NDH-1_regulator"/>
</dbReference>
<dbReference type="SUPFAM" id="SSF69118">
    <property type="entry name" value="AhpD-like"/>
    <property type="match status" value="1"/>
</dbReference>